<evidence type="ECO:0000313" key="4">
    <source>
        <dbReference type="EMBL" id="CAL1156431.1"/>
    </source>
</evidence>
<dbReference type="EMBL" id="CAMXCT030003212">
    <property type="protein sequence ID" value="CAL4790368.1"/>
    <property type="molecule type" value="Genomic_DNA"/>
</dbReference>
<keyword evidence="5" id="KW-1185">Reference proteome</keyword>
<accession>A0A9P1G804</accession>
<name>A0A9P1G804_9DINO</name>
<evidence type="ECO:0000313" key="5">
    <source>
        <dbReference type="Proteomes" id="UP001152797"/>
    </source>
</evidence>
<protein>
    <submittedName>
        <fullName evidence="3">Uncharacterized protein</fullName>
    </submittedName>
</protein>
<dbReference type="EMBL" id="CAMXCT010003212">
    <property type="protein sequence ID" value="CAI4003056.1"/>
    <property type="molecule type" value="Genomic_DNA"/>
</dbReference>
<evidence type="ECO:0000256" key="2">
    <source>
        <dbReference type="SAM" id="Phobius"/>
    </source>
</evidence>
<keyword evidence="2" id="KW-0812">Transmembrane</keyword>
<comment type="caution">
    <text evidence="3">The sequence shown here is derived from an EMBL/GenBank/DDBJ whole genome shotgun (WGS) entry which is preliminary data.</text>
</comment>
<reference evidence="3" key="1">
    <citation type="submission" date="2022-10" db="EMBL/GenBank/DDBJ databases">
        <authorList>
            <person name="Chen Y."/>
            <person name="Dougan E. K."/>
            <person name="Chan C."/>
            <person name="Rhodes N."/>
            <person name="Thang M."/>
        </authorList>
    </citation>
    <scope>NUCLEOTIDE SEQUENCE</scope>
</reference>
<dbReference type="AlphaFoldDB" id="A0A9P1G804"/>
<feature type="compositionally biased region" description="Polar residues" evidence="1">
    <location>
        <begin position="43"/>
        <end position="59"/>
    </location>
</feature>
<proteinExistence type="predicted"/>
<keyword evidence="2" id="KW-1133">Transmembrane helix</keyword>
<organism evidence="3">
    <name type="scientific">Cladocopium goreaui</name>
    <dbReference type="NCBI Taxonomy" id="2562237"/>
    <lineage>
        <taxon>Eukaryota</taxon>
        <taxon>Sar</taxon>
        <taxon>Alveolata</taxon>
        <taxon>Dinophyceae</taxon>
        <taxon>Suessiales</taxon>
        <taxon>Symbiodiniaceae</taxon>
        <taxon>Cladocopium</taxon>
    </lineage>
</organism>
<reference evidence="4" key="2">
    <citation type="submission" date="2024-04" db="EMBL/GenBank/DDBJ databases">
        <authorList>
            <person name="Chen Y."/>
            <person name="Shah S."/>
            <person name="Dougan E. K."/>
            <person name="Thang M."/>
            <person name="Chan C."/>
        </authorList>
    </citation>
    <scope>NUCLEOTIDE SEQUENCE [LARGE SCALE GENOMIC DNA]</scope>
</reference>
<evidence type="ECO:0000313" key="3">
    <source>
        <dbReference type="EMBL" id="CAI4003056.1"/>
    </source>
</evidence>
<keyword evidence="2" id="KW-0472">Membrane</keyword>
<gene>
    <name evidence="3" type="ORF">C1SCF055_LOCUS28954</name>
</gene>
<feature type="transmembrane region" description="Helical" evidence="2">
    <location>
        <begin position="101"/>
        <end position="118"/>
    </location>
</feature>
<feature type="non-terminal residue" evidence="3">
    <location>
        <position position="119"/>
    </location>
</feature>
<feature type="region of interest" description="Disordered" evidence="1">
    <location>
        <begin position="43"/>
        <end position="64"/>
    </location>
</feature>
<dbReference type="Proteomes" id="UP001152797">
    <property type="component" value="Unassembled WGS sequence"/>
</dbReference>
<dbReference type="EMBL" id="CAMXCT020003212">
    <property type="protein sequence ID" value="CAL1156431.1"/>
    <property type="molecule type" value="Genomic_DNA"/>
</dbReference>
<sequence>MRVSHAASSGFCDIGGCQMSLQKAGVPMMHNHRTMQRSMQMSVGSQQAMGNAHHQTSGSFGREDDEKSLVSSIWSHSVTVEATRQDLIFAYYNLNRQRRIWSGRCSFLLVLATLLAVGC</sequence>
<evidence type="ECO:0000256" key="1">
    <source>
        <dbReference type="SAM" id="MobiDB-lite"/>
    </source>
</evidence>